<protein>
    <recommendedName>
        <fullName evidence="2">DUF6533 domain-containing protein</fullName>
    </recommendedName>
</protein>
<feature type="domain" description="DUF6533" evidence="2">
    <location>
        <begin position="25"/>
        <end position="67"/>
    </location>
</feature>
<gene>
    <name evidence="3" type="ORF">EW026_g7859</name>
</gene>
<evidence type="ECO:0000313" key="3">
    <source>
        <dbReference type="EMBL" id="THG93353.1"/>
    </source>
</evidence>
<dbReference type="EMBL" id="SGPJ01000688">
    <property type="protein sequence ID" value="THG93353.1"/>
    <property type="molecule type" value="Genomic_DNA"/>
</dbReference>
<feature type="transmembrane region" description="Helical" evidence="1">
    <location>
        <begin position="147"/>
        <end position="171"/>
    </location>
</feature>
<reference evidence="3 4" key="1">
    <citation type="submission" date="2019-02" db="EMBL/GenBank/DDBJ databases">
        <title>Genome sequencing of the rare red list fungi Phlebia centrifuga.</title>
        <authorList>
            <person name="Buettner E."/>
            <person name="Kellner H."/>
        </authorList>
    </citation>
    <scope>NUCLEOTIDE SEQUENCE [LARGE SCALE GENOMIC DNA]</scope>
    <source>
        <strain evidence="3 4">DSM 108282</strain>
    </source>
</reference>
<evidence type="ECO:0000256" key="1">
    <source>
        <dbReference type="SAM" id="Phobius"/>
    </source>
</evidence>
<keyword evidence="1" id="KW-1133">Transmembrane helix</keyword>
<feature type="transmembrane region" description="Helical" evidence="1">
    <location>
        <begin position="197"/>
        <end position="218"/>
    </location>
</feature>
<feature type="transmembrane region" description="Helical" evidence="1">
    <location>
        <begin position="106"/>
        <end position="135"/>
    </location>
</feature>
<accession>A0A4S4K6E2</accession>
<name>A0A4S4K6E2_9APHY</name>
<sequence length="316" mass="36251">MQNVTSESVSIPSYAVVHSLLATKYLAGSGLICVLWDHVLTFKDEVQYIWLRKQLDLVKIIFLMNRYSNEASLIYAAYIFAGLHGPEQLNQQVRYSSMPLTSELTVYMQSCVNFVTVIAVFAVISISTANVFMTLRHYVIWDRRRTAMIALWIAFAISYTIILVLFILTVLDVRKHALYSPILDTCTLSRKSYTLMGIWACMFAFDVFTLILAITNALERPYRHHVDVIINFKRDGAAFFLALTSLRLMNLAFSIWMGPEDTFLVSFFVWGMISLTLSRLILRVEHIRAQTSQTGGTGVHLFEMDQWRVERYDGGY</sequence>
<evidence type="ECO:0000313" key="4">
    <source>
        <dbReference type="Proteomes" id="UP000309038"/>
    </source>
</evidence>
<evidence type="ECO:0000259" key="2">
    <source>
        <dbReference type="Pfam" id="PF20151"/>
    </source>
</evidence>
<keyword evidence="1" id="KW-0472">Membrane</keyword>
<feature type="transmembrane region" description="Helical" evidence="1">
    <location>
        <begin position="67"/>
        <end position="86"/>
    </location>
</feature>
<dbReference type="Pfam" id="PF20151">
    <property type="entry name" value="DUF6533"/>
    <property type="match status" value="1"/>
</dbReference>
<keyword evidence="4" id="KW-1185">Reference proteome</keyword>
<feature type="transmembrane region" description="Helical" evidence="1">
    <location>
        <begin position="238"/>
        <end position="257"/>
    </location>
</feature>
<dbReference type="Proteomes" id="UP000309038">
    <property type="component" value="Unassembled WGS sequence"/>
</dbReference>
<dbReference type="AlphaFoldDB" id="A0A4S4K6E2"/>
<proteinExistence type="predicted"/>
<organism evidence="3 4">
    <name type="scientific">Hermanssonia centrifuga</name>
    <dbReference type="NCBI Taxonomy" id="98765"/>
    <lineage>
        <taxon>Eukaryota</taxon>
        <taxon>Fungi</taxon>
        <taxon>Dikarya</taxon>
        <taxon>Basidiomycota</taxon>
        <taxon>Agaricomycotina</taxon>
        <taxon>Agaricomycetes</taxon>
        <taxon>Polyporales</taxon>
        <taxon>Meruliaceae</taxon>
        <taxon>Hermanssonia</taxon>
    </lineage>
</organism>
<dbReference type="InterPro" id="IPR045340">
    <property type="entry name" value="DUF6533"/>
</dbReference>
<keyword evidence="1" id="KW-0812">Transmembrane</keyword>
<feature type="transmembrane region" description="Helical" evidence="1">
    <location>
        <begin position="263"/>
        <end position="282"/>
    </location>
</feature>
<comment type="caution">
    <text evidence="3">The sequence shown here is derived from an EMBL/GenBank/DDBJ whole genome shotgun (WGS) entry which is preliminary data.</text>
</comment>